<evidence type="ECO:0000313" key="3">
    <source>
        <dbReference type="EMBL" id="OBV41013.1"/>
    </source>
</evidence>
<evidence type="ECO:0000256" key="1">
    <source>
        <dbReference type="SAM" id="SignalP"/>
    </source>
</evidence>
<dbReference type="Gene3D" id="3.30.870.10">
    <property type="entry name" value="Endonuclease Chain A"/>
    <property type="match status" value="2"/>
</dbReference>
<gene>
    <name evidence="3" type="ORF">ASR47_102256</name>
</gene>
<dbReference type="PANTHER" id="PTHR21248:SF12">
    <property type="entry name" value="CARDIOLIPIN SYNTHASE C"/>
    <property type="match status" value="1"/>
</dbReference>
<feature type="signal peptide" evidence="1">
    <location>
        <begin position="1"/>
        <end position="29"/>
    </location>
</feature>
<dbReference type="PATRIC" id="fig|1747903.4.peg.4676"/>
<evidence type="ECO:0000313" key="4">
    <source>
        <dbReference type="Proteomes" id="UP000092713"/>
    </source>
</evidence>
<dbReference type="STRING" id="1747903.ASR47_102256"/>
<dbReference type="CDD" id="cd09113">
    <property type="entry name" value="PLDc_ymdC_like_2"/>
    <property type="match status" value="1"/>
</dbReference>
<dbReference type="OrthoDB" id="9814092at2"/>
<dbReference type="EMBL" id="LOCQ01000041">
    <property type="protein sequence ID" value="OBV41013.1"/>
    <property type="molecule type" value="Genomic_DNA"/>
</dbReference>
<feature type="domain" description="PLD phosphodiesterase" evidence="2">
    <location>
        <begin position="412"/>
        <end position="439"/>
    </location>
</feature>
<dbReference type="InterPro" id="IPR025202">
    <property type="entry name" value="PLD-like_dom"/>
</dbReference>
<accession>A0A1A7C9M4</accession>
<proteinExistence type="predicted"/>
<feature type="domain" description="PLD phosphodiesterase" evidence="2">
    <location>
        <begin position="172"/>
        <end position="199"/>
    </location>
</feature>
<dbReference type="Pfam" id="PF13091">
    <property type="entry name" value="PLDc_2"/>
    <property type="match status" value="2"/>
</dbReference>
<dbReference type="AlphaFoldDB" id="A0A1A7C9M4"/>
<dbReference type="PROSITE" id="PS51257">
    <property type="entry name" value="PROKAR_LIPOPROTEIN"/>
    <property type="match status" value="1"/>
</dbReference>
<keyword evidence="1" id="KW-0732">Signal</keyword>
<reference evidence="3 4" key="1">
    <citation type="submission" date="2016-04" db="EMBL/GenBank/DDBJ databases">
        <title>Draft genome sequence of Janthinobacterium psychrotolerans sp. nov., isolated from freshwater sediments in Denmark.</title>
        <authorList>
            <person name="Gong X."/>
            <person name="Skrivergaard S."/>
            <person name="Korsgaard B.S."/>
            <person name="Schreiber L."/>
            <person name="Marshall I.P."/>
            <person name="Finster K."/>
            <person name="Schramm A."/>
        </authorList>
    </citation>
    <scope>NUCLEOTIDE SEQUENCE [LARGE SCALE GENOMIC DNA]</scope>
    <source>
        <strain evidence="3 4">S3-2</strain>
    </source>
</reference>
<keyword evidence="4" id="KW-1185">Reference proteome</keyword>
<dbReference type="GO" id="GO:0032049">
    <property type="term" value="P:cardiolipin biosynthetic process"/>
    <property type="evidence" value="ECO:0007669"/>
    <property type="project" value="UniProtKB-ARBA"/>
</dbReference>
<dbReference type="PANTHER" id="PTHR21248">
    <property type="entry name" value="CARDIOLIPIN SYNTHASE"/>
    <property type="match status" value="1"/>
</dbReference>
<dbReference type="GO" id="GO:0030572">
    <property type="term" value="F:phosphatidyltransferase activity"/>
    <property type="evidence" value="ECO:0007669"/>
    <property type="project" value="UniProtKB-ARBA"/>
</dbReference>
<organism evidence="3 4">
    <name type="scientific">Janthinobacterium psychrotolerans</name>
    <dbReference type="NCBI Taxonomy" id="1747903"/>
    <lineage>
        <taxon>Bacteria</taxon>
        <taxon>Pseudomonadati</taxon>
        <taxon>Pseudomonadota</taxon>
        <taxon>Betaproteobacteria</taxon>
        <taxon>Burkholderiales</taxon>
        <taxon>Oxalobacteraceae</taxon>
        <taxon>Janthinobacterium</taxon>
    </lineage>
</organism>
<comment type="caution">
    <text evidence="3">The sequence shown here is derived from an EMBL/GenBank/DDBJ whole genome shotgun (WGS) entry which is preliminary data.</text>
</comment>
<protein>
    <submittedName>
        <fullName evidence="3">Phosphatidylserine/phosphatidylglycerophosphate/ cardiolipin synthase</fullName>
    </submittedName>
</protein>
<dbReference type="InterPro" id="IPR001736">
    <property type="entry name" value="PLipase_D/transphosphatidylase"/>
</dbReference>
<name>A0A1A7C9M4_9BURK</name>
<dbReference type="RefSeq" id="WP_082988727.1">
    <property type="nucleotide sequence ID" value="NZ_LOCQ01000041.1"/>
</dbReference>
<feature type="chain" id="PRO_5008355829" evidence="1">
    <location>
        <begin position="30"/>
        <end position="522"/>
    </location>
</feature>
<sequence length="522" mass="56784">MTRIALPSRRLAACLPTALLLSALLGGCAELPALEGRTPSLTLTDTAQTKLAQAVLPLAARHPGVSGIHALLDGRDAFAARALLAAAAERTLDVQYYIWHKDITGTLLFDALRQAAERGVRVRLLLDDNNTSELDDTLALLARQPNLEIRLFNPFAVRWPRALGFLTDFSRLNRRMHNKSFTADNQATIVGGRNVGDEYFGAAGDVLFADLDVLVIGPVVGAVSHDFDRYWNSPSAYPATSLIKPPKTGDAGEIAREADRIDDTEAAEDYVQAMRTSPFVQQLIDGQLPFEWAPTRLVSDDPAKVLDQARPGSGVAYNLQKLLGVPSTELDLVSPYFVPGKSGTQAFSDLARQGVNVRILTNALEATDVAAVHAGYAKWRKPLLQAGVTLYESRRSWDEGDAREKTGRFGSSASSLHAKTFAVDDQRIFVGSFNFDPRSIDLNTEMGLVIDSPVLAGKLGQAMRSTIPQRAYQVLLGDDGALYWIARDARGGVTRHDTEPGTSVWKRMGVAILSVLPIDWLL</sequence>
<dbReference type="SUPFAM" id="SSF56024">
    <property type="entry name" value="Phospholipase D/nuclease"/>
    <property type="match status" value="2"/>
</dbReference>
<evidence type="ECO:0000259" key="2">
    <source>
        <dbReference type="PROSITE" id="PS50035"/>
    </source>
</evidence>
<dbReference type="PROSITE" id="PS50035">
    <property type="entry name" value="PLD"/>
    <property type="match status" value="2"/>
</dbReference>
<dbReference type="CDD" id="cd09111">
    <property type="entry name" value="PLDc_ymdC_like_1"/>
    <property type="match status" value="1"/>
</dbReference>
<dbReference type="SMART" id="SM00155">
    <property type="entry name" value="PLDc"/>
    <property type="match status" value="2"/>
</dbReference>
<dbReference type="Proteomes" id="UP000092713">
    <property type="component" value="Unassembled WGS sequence"/>
</dbReference>